<sequence>MKLTVKQQKFADYYIELGNATEAAIKAGYSKKTAQQIGAENLLKPVISNYIKKRLEEMSSERIADATEVMQYLTGVMRREHKEFVPMALSKETSKWVDGKKQTVKTEEIEIIEIPARLSDSNKAAELLGKRYKLFTEKAEVEVAGAVQFIDDISGDDE</sequence>
<dbReference type="InterPro" id="IPR052404">
    <property type="entry name" value="SPP1-like_terminase"/>
</dbReference>
<dbReference type="RefSeq" id="WP_380147529.1">
    <property type="nucleotide sequence ID" value="NZ_JBHUOR010000041.1"/>
</dbReference>
<comment type="caution">
    <text evidence="3">The sequence shown here is derived from an EMBL/GenBank/DDBJ whole genome shotgun (WGS) entry which is preliminary data.</text>
</comment>
<keyword evidence="1" id="KW-1188">Viral release from host cell</keyword>
<dbReference type="Gene3D" id="1.10.10.1400">
    <property type="entry name" value="Terminase, small subunit, N-terminal DNA-binding domain, HTH motif"/>
    <property type="match status" value="1"/>
</dbReference>
<protein>
    <submittedName>
        <fullName evidence="3">Terminase small subunit</fullName>
    </submittedName>
</protein>
<accession>A0ABW5XZI5</accession>
<proteinExistence type="predicted"/>
<dbReference type="InterPro" id="IPR005335">
    <property type="entry name" value="Terminase_ssu"/>
</dbReference>
<dbReference type="PANTHER" id="PTHR41328:SF2">
    <property type="entry name" value="TERMINASE SMALL SUBUNIT"/>
    <property type="match status" value="1"/>
</dbReference>
<evidence type="ECO:0000313" key="3">
    <source>
        <dbReference type="EMBL" id="MFD2868477.1"/>
    </source>
</evidence>
<dbReference type="EMBL" id="JBHUOR010000041">
    <property type="protein sequence ID" value="MFD2868477.1"/>
    <property type="molecule type" value="Genomic_DNA"/>
</dbReference>
<dbReference type="Proteomes" id="UP001597568">
    <property type="component" value="Unassembled WGS sequence"/>
</dbReference>
<evidence type="ECO:0000313" key="4">
    <source>
        <dbReference type="Proteomes" id="UP001597568"/>
    </source>
</evidence>
<name>A0ABW5XZI5_9BACL</name>
<gene>
    <name evidence="3" type="ORF">ACFSY7_08195</name>
</gene>
<keyword evidence="4" id="KW-1185">Reference proteome</keyword>
<evidence type="ECO:0000256" key="1">
    <source>
        <dbReference type="ARBA" id="ARBA00022612"/>
    </source>
</evidence>
<dbReference type="InterPro" id="IPR038713">
    <property type="entry name" value="Terminase_Gp1_N_sf"/>
</dbReference>
<reference evidence="4" key="1">
    <citation type="journal article" date="2019" name="Int. J. Syst. Evol. Microbiol.">
        <title>The Global Catalogue of Microorganisms (GCM) 10K type strain sequencing project: providing services to taxonomists for standard genome sequencing and annotation.</title>
        <authorList>
            <consortium name="The Broad Institute Genomics Platform"/>
            <consortium name="The Broad Institute Genome Sequencing Center for Infectious Disease"/>
            <person name="Wu L."/>
            <person name="Ma J."/>
        </authorList>
    </citation>
    <scope>NUCLEOTIDE SEQUENCE [LARGE SCALE GENOMIC DNA]</scope>
    <source>
        <strain evidence="4">KCTC 33522</strain>
    </source>
</reference>
<dbReference type="Pfam" id="PF03592">
    <property type="entry name" value="Terminase_2"/>
    <property type="match status" value="1"/>
</dbReference>
<organism evidence="3 4">
    <name type="scientific">Kurthia populi</name>
    <dbReference type="NCBI Taxonomy" id="1562132"/>
    <lineage>
        <taxon>Bacteria</taxon>
        <taxon>Bacillati</taxon>
        <taxon>Bacillota</taxon>
        <taxon>Bacilli</taxon>
        <taxon>Bacillales</taxon>
        <taxon>Caryophanaceae</taxon>
        <taxon>Kurthia</taxon>
    </lineage>
</organism>
<evidence type="ECO:0000256" key="2">
    <source>
        <dbReference type="ARBA" id="ARBA00023219"/>
    </source>
</evidence>
<dbReference type="Gene3D" id="6.10.140.2160">
    <property type="match status" value="1"/>
</dbReference>
<dbReference type="PANTHER" id="PTHR41328">
    <property type="entry name" value="TERMINASE SMALL SUBUNIT-RELATED"/>
    <property type="match status" value="1"/>
</dbReference>
<keyword evidence="2" id="KW-0231">Viral genome packaging</keyword>